<dbReference type="Pfam" id="PF18962">
    <property type="entry name" value="Por_Secre_tail"/>
    <property type="match status" value="1"/>
</dbReference>
<organism evidence="4 5">
    <name type="scientific">Xanthocytophaga flava</name>
    <dbReference type="NCBI Taxonomy" id="3048013"/>
    <lineage>
        <taxon>Bacteria</taxon>
        <taxon>Pseudomonadati</taxon>
        <taxon>Bacteroidota</taxon>
        <taxon>Cytophagia</taxon>
        <taxon>Cytophagales</taxon>
        <taxon>Rhodocytophagaceae</taxon>
        <taxon>Xanthocytophaga</taxon>
    </lineage>
</organism>
<protein>
    <submittedName>
        <fullName evidence="4">T9SS type A sorting domain-containing protein</fullName>
    </submittedName>
</protein>
<dbReference type="InterPro" id="IPR013320">
    <property type="entry name" value="ConA-like_dom_sf"/>
</dbReference>
<dbReference type="Proteomes" id="UP001241110">
    <property type="component" value="Unassembled WGS sequence"/>
</dbReference>
<dbReference type="InterPro" id="IPR026444">
    <property type="entry name" value="Secre_tail"/>
</dbReference>
<evidence type="ECO:0000313" key="5">
    <source>
        <dbReference type="Proteomes" id="UP001241110"/>
    </source>
</evidence>
<dbReference type="InterPro" id="IPR055353">
    <property type="entry name" value="DUF7619"/>
</dbReference>
<proteinExistence type="predicted"/>
<dbReference type="GO" id="GO:0005975">
    <property type="term" value="P:carbohydrate metabolic process"/>
    <property type="evidence" value="ECO:0007669"/>
    <property type="project" value="UniProtKB-ARBA"/>
</dbReference>
<dbReference type="InterPro" id="IPR008969">
    <property type="entry name" value="CarboxyPept-like_regulatory"/>
</dbReference>
<feature type="domain" description="LamG-like jellyroll fold" evidence="3">
    <location>
        <begin position="96"/>
        <end position="240"/>
    </location>
</feature>
<dbReference type="Gene3D" id="2.60.120.200">
    <property type="match status" value="1"/>
</dbReference>
<evidence type="ECO:0000256" key="1">
    <source>
        <dbReference type="ARBA" id="ARBA00022729"/>
    </source>
</evidence>
<dbReference type="GO" id="GO:0004553">
    <property type="term" value="F:hydrolase activity, hydrolyzing O-glycosyl compounds"/>
    <property type="evidence" value="ECO:0007669"/>
    <property type="project" value="UniProtKB-ARBA"/>
</dbReference>
<dbReference type="RefSeq" id="WP_313974644.1">
    <property type="nucleotide sequence ID" value="NZ_JASJOS010000001.1"/>
</dbReference>
<dbReference type="SUPFAM" id="SSF49464">
    <property type="entry name" value="Carboxypeptidase regulatory domain-like"/>
    <property type="match status" value="1"/>
</dbReference>
<keyword evidence="1" id="KW-0732">Signal</keyword>
<sequence length="853" mass="94014">MPISTSYFPLQFKKSYWLVLVLFLLYFPGWSQNLQQGLVACYPFEGNANDFSGNSNNGYVSGATLTTGRHGEPNSAYLFNGKSNYIELYSARLKNPSYSYSLWVKPVKLPGTGEAGFIFSMGSTGGDQNLSINNTYANMPSGYGGGGYSTPGSDPVNVFVLTNTLPTTGEWAHLVVTRDHNVLKFYHQGVLVGSDETKGGATYYGNGTVRAILGGRSTLTQFFNGVVDDVTIYNRALTEEEVSQLYTSGLPCSYYTDQLQTTIKGRIYSDENQNCAFDNTDKPLKQVLVVTQPGNYYGMTDSTGYYQISADTGTYTVSQLINATDNQFVQPLCPANNVSASIKLKNRGDSVTNVNFANKVTLLPHLESAVNSDRRRRCFTNETFVTYANSGYAAAQGVKVYVKMPKYVIFKSADKPYTIDKDSNYVFAIGVLNASETGAIHIIDSVSCVANITGLTACTKAWITPANGYTLPENSPWDNSDISLTGKCIENGRVQMIIKNVGQAAMADSTEFRVYLNAQLAFRKNYLLAKGDSLILKIPANGKTIRLEADQRTGHPRKSQTNLTIEGCVSSVSDVVSKGFVDVLPQDDAEPEVSINCLMIRDSYDPNDKQVSPIGTANEHYTPTNSELKYSIRFQNTGTDYAYTVVLIDTLSENLDLSSLHMGAASHKYTLKVIGKEKPVLIWTFNNINLPDSTLDQAGSNGFIQFSIKPKANLPEKTLIENYSDIIFDYNEPVRTNTTVNVMYDVPKVINPAIQLNESIIDRVMASEPDALKGKLRLYPNPTQNQLWVQATNANVRIEQVTVYNLLGEKQMVSYTQSDGHTLEVNMGEKPRGMYLLSIQTNKGTSIQRVILQ</sequence>
<dbReference type="InterPro" id="IPR006558">
    <property type="entry name" value="LamG-like"/>
</dbReference>
<comment type="caution">
    <text evidence="4">The sequence shown here is derived from an EMBL/GenBank/DDBJ whole genome shotgun (WGS) entry which is preliminary data.</text>
</comment>
<dbReference type="NCBIfam" id="TIGR04183">
    <property type="entry name" value="Por_Secre_tail"/>
    <property type="match status" value="1"/>
</dbReference>
<dbReference type="EMBL" id="JASJOS010000001">
    <property type="protein sequence ID" value="MDJ1478890.1"/>
    <property type="molecule type" value="Genomic_DNA"/>
</dbReference>
<evidence type="ECO:0000313" key="4">
    <source>
        <dbReference type="EMBL" id="MDJ1478890.1"/>
    </source>
</evidence>
<dbReference type="SUPFAM" id="SSF49899">
    <property type="entry name" value="Concanavalin A-like lectins/glucanases"/>
    <property type="match status" value="1"/>
</dbReference>
<accession>A0AAE3QHH1</accession>
<gene>
    <name evidence="4" type="ORF">QNI16_00255</name>
</gene>
<dbReference type="Pfam" id="PF13385">
    <property type="entry name" value="Laminin_G_3"/>
    <property type="match status" value="1"/>
</dbReference>
<keyword evidence="2" id="KW-1015">Disulfide bond</keyword>
<reference evidence="4" key="1">
    <citation type="submission" date="2023-05" db="EMBL/GenBank/DDBJ databases">
        <authorList>
            <person name="Zhang X."/>
        </authorList>
    </citation>
    <scope>NUCLEOTIDE SEQUENCE</scope>
    <source>
        <strain evidence="4">YF14B1</strain>
    </source>
</reference>
<dbReference type="AlphaFoldDB" id="A0AAE3QHH1"/>
<evidence type="ECO:0000256" key="2">
    <source>
        <dbReference type="ARBA" id="ARBA00023157"/>
    </source>
</evidence>
<dbReference type="SMART" id="SM00560">
    <property type="entry name" value="LamGL"/>
    <property type="match status" value="1"/>
</dbReference>
<dbReference type="Pfam" id="PF24595">
    <property type="entry name" value="DUF7619"/>
    <property type="match status" value="1"/>
</dbReference>
<name>A0AAE3QHH1_9BACT</name>
<evidence type="ECO:0000259" key="3">
    <source>
        <dbReference type="SMART" id="SM00560"/>
    </source>
</evidence>